<feature type="region of interest" description="Disordered" evidence="1">
    <location>
        <begin position="1"/>
        <end position="21"/>
    </location>
</feature>
<reference evidence="2 3" key="1">
    <citation type="submission" date="2018-06" db="EMBL/GenBank/DDBJ databases">
        <title>Comparative genomics of downy mildews reveals potential adaptations to biotrophy.</title>
        <authorList>
            <person name="Fletcher K."/>
            <person name="Klosterman S.J."/>
            <person name="Derevnina L."/>
            <person name="Martin F."/>
            <person name="Koike S."/>
            <person name="Reyes Chin-Wo S."/>
            <person name="Mou B."/>
            <person name="Michelmore R."/>
        </authorList>
    </citation>
    <scope>NUCLEOTIDE SEQUENCE [LARGE SCALE GENOMIC DNA]</scope>
    <source>
        <strain evidence="2 3">R13</strain>
    </source>
</reference>
<organism evidence="2 3">
    <name type="scientific">Peronospora effusa</name>
    <dbReference type="NCBI Taxonomy" id="542832"/>
    <lineage>
        <taxon>Eukaryota</taxon>
        <taxon>Sar</taxon>
        <taxon>Stramenopiles</taxon>
        <taxon>Oomycota</taxon>
        <taxon>Peronosporomycetes</taxon>
        <taxon>Peronosporales</taxon>
        <taxon>Peronosporaceae</taxon>
        <taxon>Peronospora</taxon>
    </lineage>
</organism>
<sequence length="167" mass="19493">MAPSMQWLQAHDPAAPNRHSTSHLSYRGIRLPKVVIHHSVNETSRLRKLTSLTYLSNKLGSVFHREHRDTIACEEDEEHVNYKRNIYEIIRHNDESADTSRGLDHLAKFSMPVGQSTSISTTSYEPSKEQRWCTNCSKCFQRRLSRYDQYCGLDCKTAHRMRQTAWK</sequence>
<protein>
    <submittedName>
        <fullName evidence="2">Uncharacterized protein</fullName>
    </submittedName>
</protein>
<accession>A0A3R7XSQ6</accession>
<dbReference type="Proteomes" id="UP000286097">
    <property type="component" value="Unassembled WGS sequence"/>
</dbReference>
<proteinExistence type="predicted"/>
<gene>
    <name evidence="2" type="ORF">DD237_004151</name>
</gene>
<dbReference type="AlphaFoldDB" id="A0A3R7XSQ6"/>
<name>A0A3R7XSQ6_9STRA</name>
<evidence type="ECO:0000256" key="1">
    <source>
        <dbReference type="SAM" id="MobiDB-lite"/>
    </source>
</evidence>
<dbReference type="EMBL" id="QKXF01000320">
    <property type="protein sequence ID" value="RQM12616.1"/>
    <property type="molecule type" value="Genomic_DNA"/>
</dbReference>
<dbReference type="VEuPathDB" id="FungiDB:DD237_004151"/>
<evidence type="ECO:0000313" key="2">
    <source>
        <dbReference type="EMBL" id="RQM12616.1"/>
    </source>
</evidence>
<comment type="caution">
    <text evidence="2">The sequence shown here is derived from an EMBL/GenBank/DDBJ whole genome shotgun (WGS) entry which is preliminary data.</text>
</comment>
<evidence type="ECO:0000313" key="3">
    <source>
        <dbReference type="Proteomes" id="UP000286097"/>
    </source>
</evidence>